<evidence type="ECO:0000256" key="3">
    <source>
        <dbReference type="ARBA" id="ARBA00012027"/>
    </source>
</evidence>
<keyword evidence="11" id="KW-1185">Reference proteome</keyword>
<dbReference type="GO" id="GO:0004630">
    <property type="term" value="F:phospholipase D activity"/>
    <property type="evidence" value="ECO:0007669"/>
    <property type="project" value="UniProtKB-EC"/>
</dbReference>
<evidence type="ECO:0000259" key="9">
    <source>
        <dbReference type="Pfam" id="PF13091"/>
    </source>
</evidence>
<keyword evidence="6" id="KW-0443">Lipid metabolism</keyword>
<organism evidence="10 11">
    <name type="scientific">Nocardioides guangzhouensis</name>
    <dbReference type="NCBI Taxonomy" id="2497878"/>
    <lineage>
        <taxon>Bacteria</taxon>
        <taxon>Bacillati</taxon>
        <taxon>Actinomycetota</taxon>
        <taxon>Actinomycetes</taxon>
        <taxon>Propionibacteriales</taxon>
        <taxon>Nocardioidaceae</taxon>
        <taxon>Nocardioides</taxon>
    </lineage>
</organism>
<keyword evidence="8" id="KW-0732">Signal</keyword>
<feature type="compositionally biased region" description="Polar residues" evidence="7">
    <location>
        <begin position="74"/>
        <end position="90"/>
    </location>
</feature>
<dbReference type="EC" id="3.1.4.4" evidence="3"/>
<comment type="catalytic activity">
    <reaction evidence="1">
        <text>a 1,2-diacyl-sn-glycero-3-phosphocholine + H2O = a 1,2-diacyl-sn-glycero-3-phosphate + choline + H(+)</text>
        <dbReference type="Rhea" id="RHEA:14445"/>
        <dbReference type="ChEBI" id="CHEBI:15354"/>
        <dbReference type="ChEBI" id="CHEBI:15377"/>
        <dbReference type="ChEBI" id="CHEBI:15378"/>
        <dbReference type="ChEBI" id="CHEBI:57643"/>
        <dbReference type="ChEBI" id="CHEBI:58608"/>
        <dbReference type="EC" id="3.1.4.4"/>
    </reaction>
</comment>
<dbReference type="Gene3D" id="3.30.870.10">
    <property type="entry name" value="Endonuclease Chain A"/>
    <property type="match status" value="2"/>
</dbReference>
<dbReference type="InterPro" id="IPR051406">
    <property type="entry name" value="PLD_domain"/>
</dbReference>
<evidence type="ECO:0000256" key="8">
    <source>
        <dbReference type="SAM" id="SignalP"/>
    </source>
</evidence>
<dbReference type="PANTHER" id="PTHR43856">
    <property type="entry name" value="CARDIOLIPIN HYDROLASE"/>
    <property type="match status" value="1"/>
</dbReference>
<dbReference type="OrthoDB" id="3740959at2"/>
<evidence type="ECO:0000313" key="10">
    <source>
        <dbReference type="EMBL" id="RYP83810.1"/>
    </source>
</evidence>
<feature type="chain" id="PRO_5020975611" description="phospholipase D" evidence="8">
    <location>
        <begin position="36"/>
        <end position="492"/>
    </location>
</feature>
<accession>A0A4Q4Z7I3</accession>
<evidence type="ECO:0000313" key="11">
    <source>
        <dbReference type="Proteomes" id="UP000295198"/>
    </source>
</evidence>
<evidence type="ECO:0000256" key="1">
    <source>
        <dbReference type="ARBA" id="ARBA00000798"/>
    </source>
</evidence>
<keyword evidence="5" id="KW-0442">Lipid degradation</keyword>
<protein>
    <recommendedName>
        <fullName evidence="3">phospholipase D</fullName>
        <ecNumber evidence="3">3.1.4.4</ecNumber>
    </recommendedName>
</protein>
<evidence type="ECO:0000256" key="4">
    <source>
        <dbReference type="ARBA" id="ARBA00022801"/>
    </source>
</evidence>
<dbReference type="SUPFAM" id="SSF56024">
    <property type="entry name" value="Phospholipase D/nuclease"/>
    <property type="match status" value="2"/>
</dbReference>
<comment type="similarity">
    <text evidence="2">Belongs to the phospholipase D family.</text>
</comment>
<evidence type="ECO:0000256" key="7">
    <source>
        <dbReference type="SAM" id="MobiDB-lite"/>
    </source>
</evidence>
<dbReference type="GO" id="GO:0016042">
    <property type="term" value="P:lipid catabolic process"/>
    <property type="evidence" value="ECO:0007669"/>
    <property type="project" value="UniProtKB-KW"/>
</dbReference>
<evidence type="ECO:0000256" key="5">
    <source>
        <dbReference type="ARBA" id="ARBA00022963"/>
    </source>
</evidence>
<feature type="signal peptide" evidence="8">
    <location>
        <begin position="1"/>
        <end position="35"/>
    </location>
</feature>
<evidence type="ECO:0000256" key="6">
    <source>
        <dbReference type="ARBA" id="ARBA00023098"/>
    </source>
</evidence>
<dbReference type="PANTHER" id="PTHR43856:SF1">
    <property type="entry name" value="MITOCHONDRIAL CARDIOLIPIN HYDROLASE"/>
    <property type="match status" value="1"/>
</dbReference>
<keyword evidence="4" id="KW-0378">Hydrolase</keyword>
<dbReference type="GO" id="GO:0016891">
    <property type="term" value="F:RNA endonuclease activity producing 5'-phosphomonoesters, hydrolytic mechanism"/>
    <property type="evidence" value="ECO:0007669"/>
    <property type="project" value="TreeGrafter"/>
</dbReference>
<name>A0A4Q4Z7I3_9ACTN</name>
<feature type="domain" description="Phospholipase D-like" evidence="9">
    <location>
        <begin position="134"/>
        <end position="263"/>
    </location>
</feature>
<reference evidence="10 11" key="1">
    <citation type="submission" date="2019-01" db="EMBL/GenBank/DDBJ databases">
        <title>Nocardioides guangzhouensis sp. nov., an actinobacterium isolated from soil.</title>
        <authorList>
            <person name="Fu Y."/>
            <person name="Cai Y."/>
            <person name="Lin Z."/>
            <person name="Chen P."/>
        </authorList>
    </citation>
    <scope>NUCLEOTIDE SEQUENCE [LARGE SCALE GENOMIC DNA]</scope>
    <source>
        <strain evidence="10 11">130</strain>
    </source>
</reference>
<dbReference type="Pfam" id="PF13091">
    <property type="entry name" value="PLDc_2"/>
    <property type="match status" value="1"/>
</dbReference>
<gene>
    <name evidence="10" type="ORF">EKO23_18090</name>
</gene>
<feature type="region of interest" description="Disordered" evidence="7">
    <location>
        <begin position="65"/>
        <end position="96"/>
    </location>
</feature>
<dbReference type="InterPro" id="IPR025202">
    <property type="entry name" value="PLD-like_dom"/>
</dbReference>
<evidence type="ECO:0000256" key="2">
    <source>
        <dbReference type="ARBA" id="ARBA00008664"/>
    </source>
</evidence>
<comment type="caution">
    <text evidence="10">The sequence shown here is derived from an EMBL/GenBank/DDBJ whole genome shotgun (WGS) entry which is preliminary data.</text>
</comment>
<sequence length="492" mass="55180">MSGIHSPFRGLTLMFRKAVAVATFSLLVPVMAAVAAPTVASVAAPRTSSGVAPLSAPARTADLVPTAEWRNHPRTSPANTTPAWGPSFNNPARGGSTAARRNIERIYRMIQSTKGYRVARPSRCPGHERNWPNRIRIALYSFSDNRVADALIRAHRRCVSVQVLMNDHLSNRDVPAFGRLQNALGHDRTRRSWARRCQRGCRGSVGPLHTKMYLFSRTGKANKVVVFGSSNMTGKAANVQWNDLFVWKGRVGLYDQFTTIFKESARDRRAPAPIERNYRNGVLKTMFWPQPGHTKATDRVLKALQEVRCGMRPTGGTGYAGHTAVAINIHAMEGDRGLYIAQYIVKMKKAGCRVRVLYGLIAPRIHRTFKNGGVPTRRTIFDRDDNGLTDMYTHMKYVGINGVVGGDRSARVMYTGSENFSQKTIGGDEVWQRIPMTKAWRPYQNLFDMIWNSNFYSNPKYAFYQQSSTPIHARMQQYNPDALLITGEDLEE</sequence>
<dbReference type="Proteomes" id="UP000295198">
    <property type="component" value="Unassembled WGS sequence"/>
</dbReference>
<dbReference type="EMBL" id="SDKM01000029">
    <property type="protein sequence ID" value="RYP83810.1"/>
    <property type="molecule type" value="Genomic_DNA"/>
</dbReference>
<proteinExistence type="inferred from homology"/>
<dbReference type="AlphaFoldDB" id="A0A4Q4Z7I3"/>